<dbReference type="SUPFAM" id="SSF54593">
    <property type="entry name" value="Glyoxalase/Bleomycin resistance protein/Dihydroxybiphenyl dioxygenase"/>
    <property type="match status" value="1"/>
</dbReference>
<evidence type="ECO:0000313" key="5">
    <source>
        <dbReference type="Proteomes" id="UP001280629"/>
    </source>
</evidence>
<dbReference type="InterPro" id="IPR017515">
    <property type="entry name" value="MeMalonyl-CoA_epimerase"/>
</dbReference>
<dbReference type="PROSITE" id="PS51819">
    <property type="entry name" value="VOC"/>
    <property type="match status" value="1"/>
</dbReference>
<feature type="domain" description="VOC" evidence="3">
    <location>
        <begin position="4"/>
        <end position="134"/>
    </location>
</feature>
<dbReference type="Gene3D" id="3.10.180.10">
    <property type="entry name" value="2,3-Dihydroxybiphenyl 1,2-Dioxygenase, domain 1"/>
    <property type="match status" value="1"/>
</dbReference>
<organism evidence="4 5">
    <name type="scientific">Sporosarcina aquimarina</name>
    <dbReference type="NCBI Taxonomy" id="114975"/>
    <lineage>
        <taxon>Bacteria</taxon>
        <taxon>Bacillati</taxon>
        <taxon>Bacillota</taxon>
        <taxon>Bacilli</taxon>
        <taxon>Bacillales</taxon>
        <taxon>Caryophanaceae</taxon>
        <taxon>Sporosarcina</taxon>
    </lineage>
</organism>
<dbReference type="Pfam" id="PF13669">
    <property type="entry name" value="Glyoxalase_4"/>
    <property type="match status" value="1"/>
</dbReference>
<dbReference type="PANTHER" id="PTHR43048:SF3">
    <property type="entry name" value="METHYLMALONYL-COA EPIMERASE, MITOCHONDRIAL"/>
    <property type="match status" value="1"/>
</dbReference>
<dbReference type="RefSeq" id="WP_317934971.1">
    <property type="nucleotide sequence ID" value="NZ_JAUBDH010000003.1"/>
</dbReference>
<dbReference type="InterPro" id="IPR051785">
    <property type="entry name" value="MMCE/EMCE_epimerase"/>
</dbReference>
<gene>
    <name evidence="4" type="ORF">QT716_05110</name>
</gene>
<protein>
    <submittedName>
        <fullName evidence="4">VOC family protein</fullName>
    </submittedName>
</protein>
<dbReference type="CDD" id="cd07249">
    <property type="entry name" value="MMCE"/>
    <property type="match status" value="1"/>
</dbReference>
<evidence type="ECO:0000259" key="3">
    <source>
        <dbReference type="PROSITE" id="PS51819"/>
    </source>
</evidence>
<name>A0ABU4FZD6_9BACL</name>
<dbReference type="Proteomes" id="UP001280629">
    <property type="component" value="Unassembled WGS sequence"/>
</dbReference>
<comment type="caution">
    <text evidence="4">The sequence shown here is derived from an EMBL/GenBank/DDBJ whole genome shotgun (WGS) entry which is preliminary data.</text>
</comment>
<sequence>MNYEVDHIGIAVRSIEDALPFYINVLKGTLEDQYTSDVPGVEVHVAVVQTHGQTFELLEPTNRESPIARFIRQKGKGVHHIAYRVEDLDQAIQDARDKGIRFLEDTLRTNARGRRLIYLNPASTEGTLFELCSYPGD</sequence>
<reference evidence="4 5" key="1">
    <citation type="submission" date="2023-06" db="EMBL/GenBank/DDBJ databases">
        <title>Sporosarcina sp. nov., isolated from Korean traditional fermented seafood 'Jeotgal'.</title>
        <authorList>
            <person name="Yang A.-I."/>
            <person name="Shin N.-R."/>
        </authorList>
    </citation>
    <scope>NUCLEOTIDE SEQUENCE [LARGE SCALE GENOMIC DNA]</scope>
    <source>
        <strain evidence="4 5">KCTC3840</strain>
    </source>
</reference>
<evidence type="ECO:0000256" key="2">
    <source>
        <dbReference type="ARBA" id="ARBA00022723"/>
    </source>
</evidence>
<dbReference type="EMBL" id="JAUBDH010000003">
    <property type="protein sequence ID" value="MDW0109433.1"/>
    <property type="molecule type" value="Genomic_DNA"/>
</dbReference>
<keyword evidence="2" id="KW-0479">Metal-binding</keyword>
<comment type="similarity">
    <text evidence="1">Belongs to the methylmalonyl-CoA epimerase family.</text>
</comment>
<accession>A0ABU4FZD6</accession>
<evidence type="ECO:0000256" key="1">
    <source>
        <dbReference type="ARBA" id="ARBA00009308"/>
    </source>
</evidence>
<evidence type="ECO:0000313" key="4">
    <source>
        <dbReference type="EMBL" id="MDW0109433.1"/>
    </source>
</evidence>
<dbReference type="InterPro" id="IPR029068">
    <property type="entry name" value="Glyas_Bleomycin-R_OHBP_Dase"/>
</dbReference>
<dbReference type="PANTHER" id="PTHR43048">
    <property type="entry name" value="METHYLMALONYL-COA EPIMERASE"/>
    <property type="match status" value="1"/>
</dbReference>
<dbReference type="InterPro" id="IPR037523">
    <property type="entry name" value="VOC_core"/>
</dbReference>
<keyword evidence="5" id="KW-1185">Reference proteome</keyword>
<proteinExistence type="inferred from homology"/>